<keyword evidence="3 5" id="KW-0067">ATP-binding</keyword>
<dbReference type="PANTHER" id="PTHR36510:SF1">
    <property type="entry name" value="GLUTAMATE--CYSTEINE LIGASE 2-RELATED"/>
    <property type="match status" value="1"/>
</dbReference>
<comment type="function">
    <text evidence="5">ATP-dependent carboxylate-amine ligase which exhibits weak glutamate--cysteine ligase activity.</text>
</comment>
<dbReference type="InterPro" id="IPR014746">
    <property type="entry name" value="Gln_synth/guanido_kin_cat_dom"/>
</dbReference>
<dbReference type="Pfam" id="PF04107">
    <property type="entry name" value="GCS2"/>
    <property type="match status" value="1"/>
</dbReference>
<dbReference type="InterPro" id="IPR006336">
    <property type="entry name" value="GCS2"/>
</dbReference>
<gene>
    <name evidence="6" type="ORF">JOL79_23060</name>
</gene>
<organism evidence="6 7">
    <name type="scientific">Microbispora oryzae</name>
    <dbReference type="NCBI Taxonomy" id="2806554"/>
    <lineage>
        <taxon>Bacteria</taxon>
        <taxon>Bacillati</taxon>
        <taxon>Actinomycetota</taxon>
        <taxon>Actinomycetes</taxon>
        <taxon>Streptosporangiales</taxon>
        <taxon>Streptosporangiaceae</taxon>
        <taxon>Microbispora</taxon>
    </lineage>
</organism>
<protein>
    <recommendedName>
        <fullName evidence="5">Putative glutamate--cysteine ligase 2</fullName>
        <ecNumber evidence="5">6.3.2.2</ecNumber>
    </recommendedName>
    <alternativeName>
        <fullName evidence="5">Gamma-glutamylcysteine synthetase 2</fullName>
        <shortName evidence="5">GCS 2</shortName>
        <shortName evidence="5">Gamma-GCS 2</shortName>
    </alternativeName>
</protein>
<dbReference type="PANTHER" id="PTHR36510">
    <property type="entry name" value="GLUTAMATE--CYSTEINE LIGASE 2-RELATED"/>
    <property type="match status" value="1"/>
</dbReference>
<evidence type="ECO:0000256" key="3">
    <source>
        <dbReference type="ARBA" id="ARBA00022840"/>
    </source>
</evidence>
<dbReference type="AlphaFoldDB" id="A0A941AL06"/>
<accession>A0A941AL06</accession>
<dbReference type="NCBIfam" id="TIGR02050">
    <property type="entry name" value="gshA_cyan_rel"/>
    <property type="match status" value="1"/>
</dbReference>
<dbReference type="EC" id="6.3.2.2" evidence="5"/>
<evidence type="ECO:0000313" key="7">
    <source>
        <dbReference type="Proteomes" id="UP000674234"/>
    </source>
</evidence>
<dbReference type="HAMAP" id="MF_01609">
    <property type="entry name" value="Glu_cys_ligase_2"/>
    <property type="match status" value="1"/>
</dbReference>
<evidence type="ECO:0000256" key="4">
    <source>
        <dbReference type="ARBA" id="ARBA00048819"/>
    </source>
</evidence>
<dbReference type="InterPro" id="IPR050141">
    <property type="entry name" value="GCL_type2/YbdK_subfam"/>
</dbReference>
<reference evidence="6" key="1">
    <citation type="submission" date="2021-02" db="EMBL/GenBank/DDBJ databases">
        <title>Draft genome sequence of Microbispora sp. RL4-1S isolated from rice leaves in Thailand.</title>
        <authorList>
            <person name="Muangham S."/>
            <person name="Duangmal K."/>
        </authorList>
    </citation>
    <scope>NUCLEOTIDE SEQUENCE</scope>
    <source>
        <strain evidence="6">RL4-1S</strain>
    </source>
</reference>
<keyword evidence="1 5" id="KW-0436">Ligase</keyword>
<evidence type="ECO:0000256" key="5">
    <source>
        <dbReference type="HAMAP-Rule" id="MF_01609"/>
    </source>
</evidence>
<sequence>MGVEEEFLVVDLETRRLTPLAQAMLDRLPEEGFAAELQRSVVETNSTPREALGDVRDELVRLRRALVSAAEPIGAGAIASGTSPLTGVEGHVITPGERYEYLSDSYRLLAQEQLVCGAQVHVEIDDRDVAVLAAQRVEAWLPPLLALSASSPYWLDEDSGHASSRALGWQRWPTAGPIGPFVSAADYDRTVEDLVASGVIEDRGMVYFDIRLSAHVPTLELRVCDSCPLVDDVVLLAGLFRALIARESESVMRGEASRAERRPALLRAAGWRAARSGLEGDLLSPIDSRPVPAPRLITWLLDDLRPTLEALGDWSVVSELADAALRRGSAAARQRAAVALHGRAEDAVDLLLKETRAG</sequence>
<dbReference type="GO" id="GO:0042398">
    <property type="term" value="P:modified amino acid biosynthetic process"/>
    <property type="evidence" value="ECO:0007669"/>
    <property type="project" value="InterPro"/>
</dbReference>
<evidence type="ECO:0000256" key="1">
    <source>
        <dbReference type="ARBA" id="ARBA00022598"/>
    </source>
</evidence>
<dbReference type="Proteomes" id="UP000674234">
    <property type="component" value="Unassembled WGS sequence"/>
</dbReference>
<evidence type="ECO:0000313" key="6">
    <source>
        <dbReference type="EMBL" id="MBP2706692.1"/>
    </source>
</evidence>
<dbReference type="NCBIfam" id="NF010041">
    <property type="entry name" value="PRK13517.1-1"/>
    <property type="match status" value="1"/>
</dbReference>
<dbReference type="SUPFAM" id="SSF55931">
    <property type="entry name" value="Glutamine synthetase/guanido kinase"/>
    <property type="match status" value="1"/>
</dbReference>
<evidence type="ECO:0000256" key="2">
    <source>
        <dbReference type="ARBA" id="ARBA00022741"/>
    </source>
</evidence>
<comment type="catalytic activity">
    <reaction evidence="4 5">
        <text>L-cysteine + L-glutamate + ATP = gamma-L-glutamyl-L-cysteine + ADP + phosphate + H(+)</text>
        <dbReference type="Rhea" id="RHEA:13285"/>
        <dbReference type="ChEBI" id="CHEBI:15378"/>
        <dbReference type="ChEBI" id="CHEBI:29985"/>
        <dbReference type="ChEBI" id="CHEBI:30616"/>
        <dbReference type="ChEBI" id="CHEBI:35235"/>
        <dbReference type="ChEBI" id="CHEBI:43474"/>
        <dbReference type="ChEBI" id="CHEBI:58173"/>
        <dbReference type="ChEBI" id="CHEBI:456216"/>
        <dbReference type="EC" id="6.3.2.2"/>
    </reaction>
</comment>
<proteinExistence type="inferred from homology"/>
<dbReference type="EMBL" id="JAFCNB010000013">
    <property type="protein sequence ID" value="MBP2706692.1"/>
    <property type="molecule type" value="Genomic_DNA"/>
</dbReference>
<keyword evidence="2 5" id="KW-0547">Nucleotide-binding</keyword>
<name>A0A941AL06_9ACTN</name>
<keyword evidence="7" id="KW-1185">Reference proteome</keyword>
<comment type="caution">
    <text evidence="6">The sequence shown here is derived from an EMBL/GenBank/DDBJ whole genome shotgun (WGS) entry which is preliminary data.</text>
</comment>
<dbReference type="Gene3D" id="3.30.590.20">
    <property type="match status" value="1"/>
</dbReference>
<dbReference type="GO" id="GO:0004357">
    <property type="term" value="F:glutamate-cysteine ligase activity"/>
    <property type="evidence" value="ECO:0007669"/>
    <property type="project" value="UniProtKB-EC"/>
</dbReference>
<comment type="similarity">
    <text evidence="5">Belongs to the glutamate--cysteine ligase type 2 family. YbdK subfamily.</text>
</comment>
<dbReference type="GO" id="GO:0005524">
    <property type="term" value="F:ATP binding"/>
    <property type="evidence" value="ECO:0007669"/>
    <property type="project" value="UniProtKB-KW"/>
</dbReference>
<dbReference type="InterPro" id="IPR011793">
    <property type="entry name" value="YbdK"/>
</dbReference>